<accession>A0A6A6K964</accession>
<dbReference type="AlphaFoldDB" id="A0A6A6K964"/>
<reference evidence="3 4" key="1">
    <citation type="journal article" date="2020" name="Mol. Plant">
        <title>The Chromosome-Based Rubber Tree Genome Provides New Insights into Spurge Genome Evolution and Rubber Biosynthesis.</title>
        <authorList>
            <person name="Liu J."/>
            <person name="Shi C."/>
            <person name="Shi C.C."/>
            <person name="Li W."/>
            <person name="Zhang Q.J."/>
            <person name="Zhang Y."/>
            <person name="Li K."/>
            <person name="Lu H.F."/>
            <person name="Shi C."/>
            <person name="Zhu S.T."/>
            <person name="Xiao Z.Y."/>
            <person name="Nan H."/>
            <person name="Yue Y."/>
            <person name="Zhu X.G."/>
            <person name="Wu Y."/>
            <person name="Hong X.N."/>
            <person name="Fan G.Y."/>
            <person name="Tong Y."/>
            <person name="Zhang D."/>
            <person name="Mao C.L."/>
            <person name="Liu Y.L."/>
            <person name="Hao S.J."/>
            <person name="Liu W.Q."/>
            <person name="Lv M.Q."/>
            <person name="Zhang H.B."/>
            <person name="Liu Y."/>
            <person name="Hu-Tang G.R."/>
            <person name="Wang J.P."/>
            <person name="Wang J.H."/>
            <person name="Sun Y.H."/>
            <person name="Ni S.B."/>
            <person name="Chen W.B."/>
            <person name="Zhang X.C."/>
            <person name="Jiao Y.N."/>
            <person name="Eichler E.E."/>
            <person name="Li G.H."/>
            <person name="Liu X."/>
            <person name="Gao L.Z."/>
        </authorList>
    </citation>
    <scope>NUCLEOTIDE SEQUENCE [LARGE SCALE GENOMIC DNA]</scope>
    <source>
        <strain evidence="4">cv. GT1</strain>
        <tissue evidence="3">Leaf</tissue>
    </source>
</reference>
<dbReference type="Proteomes" id="UP000467840">
    <property type="component" value="Chromosome 12"/>
</dbReference>
<proteinExistence type="predicted"/>
<dbReference type="Pfam" id="PF00254">
    <property type="entry name" value="FKBP_C"/>
    <property type="match status" value="1"/>
</dbReference>
<gene>
    <name evidence="3" type="ORF">GH714_028862</name>
</gene>
<evidence type="ECO:0000256" key="1">
    <source>
        <dbReference type="ARBA" id="ARBA00029569"/>
    </source>
</evidence>
<dbReference type="PANTHER" id="PTHR47414">
    <property type="entry name" value="PEPTIDYL-PROLYL CIS-TRANS ISOMERASE FKBP20-2, CHLOROPLASTIC"/>
    <property type="match status" value="1"/>
</dbReference>
<dbReference type="EMBL" id="JAAGAX010000018">
    <property type="protein sequence ID" value="KAF2284656.1"/>
    <property type="molecule type" value="Genomic_DNA"/>
</dbReference>
<evidence type="ECO:0000313" key="4">
    <source>
        <dbReference type="Proteomes" id="UP000467840"/>
    </source>
</evidence>
<organism evidence="3 4">
    <name type="scientific">Hevea brasiliensis</name>
    <name type="common">Para rubber tree</name>
    <name type="synonym">Siphonia brasiliensis</name>
    <dbReference type="NCBI Taxonomy" id="3981"/>
    <lineage>
        <taxon>Eukaryota</taxon>
        <taxon>Viridiplantae</taxon>
        <taxon>Streptophyta</taxon>
        <taxon>Embryophyta</taxon>
        <taxon>Tracheophyta</taxon>
        <taxon>Spermatophyta</taxon>
        <taxon>Magnoliopsida</taxon>
        <taxon>eudicotyledons</taxon>
        <taxon>Gunneridae</taxon>
        <taxon>Pentapetalae</taxon>
        <taxon>rosids</taxon>
        <taxon>fabids</taxon>
        <taxon>Malpighiales</taxon>
        <taxon>Euphorbiaceae</taxon>
        <taxon>Crotonoideae</taxon>
        <taxon>Micrandreae</taxon>
        <taxon>Hevea</taxon>
    </lineage>
</organism>
<evidence type="ECO:0000313" key="3">
    <source>
        <dbReference type="EMBL" id="KAF2284656.1"/>
    </source>
</evidence>
<sequence>MPATFASITHAQPVNFGAHEIEAVYYSWTDNSGSGKSDDETNGLDYLDNKIQTERPPYCLDIFLGSSDSRLEDHPALKKFPLNESGKVKNGDKWTVVTVEGNHRIKYLDVEQGKKHGYSVTADNLKLLKLRIHFDYRDRPGRPKKGNGPSESKKRRPLEIRLCKHGLGKGFEKGIEGMREGGIRRIFVPKKYSYKDINRPGVFDVELLEVCSSRACEVYER</sequence>
<dbReference type="InterPro" id="IPR046357">
    <property type="entry name" value="PPIase_dom_sf"/>
</dbReference>
<dbReference type="PANTHER" id="PTHR47414:SF1">
    <property type="entry name" value="PEPTIDYL-PROLYL CIS-TRANS ISOMERASE FKBP20-2, CHLOROPLASTIC"/>
    <property type="match status" value="1"/>
</dbReference>
<dbReference type="InterPro" id="IPR044239">
    <property type="entry name" value="FKBP20-2-like"/>
</dbReference>
<feature type="domain" description="PPIase FKBP-type" evidence="2">
    <location>
        <begin position="152"/>
        <end position="207"/>
    </location>
</feature>
<dbReference type="SUPFAM" id="SSF54534">
    <property type="entry name" value="FKBP-like"/>
    <property type="match status" value="1"/>
</dbReference>
<evidence type="ECO:0000259" key="2">
    <source>
        <dbReference type="Pfam" id="PF00254"/>
    </source>
</evidence>
<keyword evidence="4" id="KW-1185">Reference proteome</keyword>
<name>A0A6A6K964_HEVBR</name>
<dbReference type="Gene3D" id="3.10.50.40">
    <property type="match status" value="1"/>
</dbReference>
<dbReference type="GO" id="GO:0003755">
    <property type="term" value="F:peptidyl-prolyl cis-trans isomerase activity"/>
    <property type="evidence" value="ECO:0007669"/>
    <property type="project" value="InterPro"/>
</dbReference>
<comment type="caution">
    <text evidence="3">The sequence shown here is derived from an EMBL/GenBank/DDBJ whole genome shotgun (WGS) entry which is preliminary data.</text>
</comment>
<dbReference type="InterPro" id="IPR001179">
    <property type="entry name" value="PPIase_FKBP_dom"/>
</dbReference>
<protein>
    <recommendedName>
        <fullName evidence="1">Rotamase</fullName>
    </recommendedName>
</protein>